<dbReference type="CTD" id="8588512"/>
<accession>A8XXL8</accession>
<reference evidence="1 2" key="2">
    <citation type="journal article" date="2011" name="PLoS Genet.">
        <title>Caenorhabditis briggsae recombinant inbred line genotypes reveal inter-strain incompatibility and the evolution of recombination.</title>
        <authorList>
            <person name="Ross J.A."/>
            <person name="Koboldt D.C."/>
            <person name="Staisch J.E."/>
            <person name="Chamberlin H.M."/>
            <person name="Gupta B.P."/>
            <person name="Miller R.D."/>
            <person name="Baird S.E."/>
            <person name="Haag E.S."/>
        </authorList>
    </citation>
    <scope>NUCLEOTIDE SEQUENCE [LARGE SCALE GENOMIC DNA]</scope>
    <source>
        <strain evidence="1 2">AF16</strain>
    </source>
</reference>
<name>A8XXL8_CAEBR</name>
<dbReference type="RefSeq" id="XP_002646516.1">
    <property type="nucleotide sequence ID" value="XM_002646470.1"/>
</dbReference>
<sequence length="51" mass="5877">MPFCNREYYDMTRHYGVKQSNLIACFVVINDPHEKDSPSAHQSNTSSNRTS</sequence>
<gene>
    <name evidence="1" type="ORF">CBG20353</name>
    <name evidence="1" type="ORF">CBG_20353</name>
</gene>
<evidence type="ECO:0000313" key="1">
    <source>
        <dbReference type="EMBL" id="CAP37387.1"/>
    </source>
</evidence>
<dbReference type="EMBL" id="HE601396">
    <property type="protein sequence ID" value="CAP37387.1"/>
    <property type="molecule type" value="Genomic_DNA"/>
</dbReference>
<dbReference type="KEGG" id="cbr:CBG_20353"/>
<evidence type="ECO:0000313" key="2">
    <source>
        <dbReference type="Proteomes" id="UP000008549"/>
    </source>
</evidence>
<dbReference type="Proteomes" id="UP000008549">
    <property type="component" value="Unassembled WGS sequence"/>
</dbReference>
<dbReference type="HOGENOM" id="CLU_3108389_0_0_1"/>
<protein>
    <submittedName>
        <fullName evidence="1">Protein CBG20353</fullName>
    </submittedName>
</protein>
<dbReference type="InParanoid" id="A8XXL8"/>
<organism evidence="1 2">
    <name type="scientific">Caenorhabditis briggsae</name>
    <dbReference type="NCBI Taxonomy" id="6238"/>
    <lineage>
        <taxon>Eukaryota</taxon>
        <taxon>Metazoa</taxon>
        <taxon>Ecdysozoa</taxon>
        <taxon>Nematoda</taxon>
        <taxon>Chromadorea</taxon>
        <taxon>Rhabditida</taxon>
        <taxon>Rhabditina</taxon>
        <taxon>Rhabditomorpha</taxon>
        <taxon>Rhabditoidea</taxon>
        <taxon>Rhabditidae</taxon>
        <taxon>Peloderinae</taxon>
        <taxon>Caenorhabditis</taxon>
    </lineage>
</organism>
<proteinExistence type="predicted"/>
<reference evidence="1 2" key="1">
    <citation type="journal article" date="2003" name="PLoS Biol.">
        <title>The genome sequence of Caenorhabditis briggsae: a platform for comparative genomics.</title>
        <authorList>
            <person name="Stein L.D."/>
            <person name="Bao Z."/>
            <person name="Blasiar D."/>
            <person name="Blumenthal T."/>
            <person name="Brent M.R."/>
            <person name="Chen N."/>
            <person name="Chinwalla A."/>
            <person name="Clarke L."/>
            <person name="Clee C."/>
            <person name="Coghlan A."/>
            <person name="Coulson A."/>
            <person name="D'Eustachio P."/>
            <person name="Fitch D.H."/>
            <person name="Fulton L.A."/>
            <person name="Fulton R.E."/>
            <person name="Griffiths-Jones S."/>
            <person name="Harris T.W."/>
            <person name="Hillier L.W."/>
            <person name="Kamath R."/>
            <person name="Kuwabara P.E."/>
            <person name="Mardis E.R."/>
            <person name="Marra M.A."/>
            <person name="Miner T.L."/>
            <person name="Minx P."/>
            <person name="Mullikin J.C."/>
            <person name="Plumb R.W."/>
            <person name="Rogers J."/>
            <person name="Schein J.E."/>
            <person name="Sohrmann M."/>
            <person name="Spieth J."/>
            <person name="Stajich J.E."/>
            <person name="Wei C."/>
            <person name="Willey D."/>
            <person name="Wilson R.K."/>
            <person name="Durbin R."/>
            <person name="Waterston R.H."/>
        </authorList>
    </citation>
    <scope>NUCLEOTIDE SEQUENCE [LARGE SCALE GENOMIC DNA]</scope>
    <source>
        <strain evidence="1 2">AF16</strain>
    </source>
</reference>
<keyword evidence="2" id="KW-1185">Reference proteome</keyword>
<dbReference type="AlphaFoldDB" id="A8XXL8"/>
<dbReference type="GeneID" id="8588512"/>